<keyword evidence="2" id="KW-1185">Reference proteome</keyword>
<accession>A0ACC0UDQ7</accession>
<dbReference type="Proteomes" id="UP001207468">
    <property type="component" value="Unassembled WGS sequence"/>
</dbReference>
<organism evidence="1 2">
    <name type="scientific">Russula earlei</name>
    <dbReference type="NCBI Taxonomy" id="71964"/>
    <lineage>
        <taxon>Eukaryota</taxon>
        <taxon>Fungi</taxon>
        <taxon>Dikarya</taxon>
        <taxon>Basidiomycota</taxon>
        <taxon>Agaricomycotina</taxon>
        <taxon>Agaricomycetes</taxon>
        <taxon>Russulales</taxon>
        <taxon>Russulaceae</taxon>
        <taxon>Russula</taxon>
    </lineage>
</organism>
<evidence type="ECO:0000313" key="2">
    <source>
        <dbReference type="Proteomes" id="UP001207468"/>
    </source>
</evidence>
<gene>
    <name evidence="1" type="ORF">F5148DRAFT_1282509</name>
</gene>
<protein>
    <submittedName>
        <fullName evidence="1">Beta-lactamase/transpeptidase-like protein</fullName>
    </submittedName>
</protein>
<proteinExistence type="predicted"/>
<evidence type="ECO:0000313" key="1">
    <source>
        <dbReference type="EMBL" id="KAI9509853.1"/>
    </source>
</evidence>
<sequence length="575" mass="62696">MRLSFLAPIALALHNAAYAAASTEPEQLSSRSSAFVLTDSFIQDVEKIMDKVGIPGMTLGVVFKNGPPEVGALGIKSEDGTKMTTDTLFNIGHCSAAFVSVSLGMLIEDYANGRNSTPLPGNLTTLSWKTKVIDILPDSWGLLDPWATQKASLIDILTHMTGVANHDLSYKPNDTLETMTANLRNIRPSWELREQWWYNNQMYMVGSYIVSTLSGMRYPDFVGSRIFTPLGMSSSTFSIDAAVQTGRFTETWTSFGRLIPPWLHEEFVDLMAGAVGVISSVEDLSPWIQMFLNSGVDPNTNTTILELQNFDAITWPQSVMDRLSNSLFSPELFGLGWSRLSFIIMHNGSAPGVSVIMAASLSDGFAVVALANADEKELAVLDIVFKVAEKAWGVSPPYATIDNADDTPDQPYYSPTKRALVKKIAARSDSSGTPTPPPNPDDFVGTYYNNGYGTSVVCSANSQDPACQSVLKDFRSYDDTVNSDSTDLFLSWITPWTTNIRFTFLNDTQYLVYGGSIYPEGYGKNTTAFAQLDIVAIAEFEVDNGTVKGYGLIGTNDVEGGSVEQTAGVWFARQG</sequence>
<comment type="caution">
    <text evidence="1">The sequence shown here is derived from an EMBL/GenBank/DDBJ whole genome shotgun (WGS) entry which is preliminary data.</text>
</comment>
<dbReference type="EMBL" id="JAGFNK010000054">
    <property type="protein sequence ID" value="KAI9509853.1"/>
    <property type="molecule type" value="Genomic_DNA"/>
</dbReference>
<reference evidence="1" key="1">
    <citation type="submission" date="2021-03" db="EMBL/GenBank/DDBJ databases">
        <title>Evolutionary priming and transition to the ectomycorrhizal habit in an iconic lineage of mushroom-forming fungi: is preadaptation a requirement?</title>
        <authorList>
            <consortium name="DOE Joint Genome Institute"/>
            <person name="Looney B.P."/>
            <person name="Miyauchi S."/>
            <person name="Morin E."/>
            <person name="Drula E."/>
            <person name="Courty P.E."/>
            <person name="Chicoki N."/>
            <person name="Fauchery L."/>
            <person name="Kohler A."/>
            <person name="Kuo A."/>
            <person name="LaButti K."/>
            <person name="Pangilinan J."/>
            <person name="Lipzen A."/>
            <person name="Riley R."/>
            <person name="Andreopoulos W."/>
            <person name="He G."/>
            <person name="Johnson J."/>
            <person name="Barry K.W."/>
            <person name="Grigoriev I.V."/>
            <person name="Nagy L."/>
            <person name="Hibbett D."/>
            <person name="Henrissat B."/>
            <person name="Matheny P.B."/>
            <person name="Labbe J."/>
            <person name="Martin A.F."/>
        </authorList>
    </citation>
    <scope>NUCLEOTIDE SEQUENCE</scope>
    <source>
        <strain evidence="1">BPL698</strain>
    </source>
</reference>
<name>A0ACC0UDQ7_9AGAM</name>